<name>A0A8S5S9V9_9CAUD</name>
<reference evidence="1" key="1">
    <citation type="journal article" date="2021" name="Proc. Natl. Acad. Sci. U.S.A.">
        <title>A Catalog of Tens of Thousands of Viruses from Human Metagenomes Reveals Hidden Associations with Chronic Diseases.</title>
        <authorList>
            <person name="Tisza M.J."/>
            <person name="Buck C.B."/>
        </authorList>
    </citation>
    <scope>NUCLEOTIDE SEQUENCE</scope>
    <source>
        <strain evidence="1">CtByu2</strain>
    </source>
</reference>
<organism evidence="1">
    <name type="scientific">Myoviridae sp. ctByu2</name>
    <dbReference type="NCBI Taxonomy" id="2827668"/>
    <lineage>
        <taxon>Viruses</taxon>
        <taxon>Duplodnaviria</taxon>
        <taxon>Heunggongvirae</taxon>
        <taxon>Uroviricota</taxon>
        <taxon>Caudoviricetes</taxon>
    </lineage>
</organism>
<accession>A0A8S5S9V9</accession>
<proteinExistence type="predicted"/>
<dbReference type="EMBL" id="BK032557">
    <property type="protein sequence ID" value="DAF47603.1"/>
    <property type="molecule type" value="Genomic_DNA"/>
</dbReference>
<sequence>MKYEELFVEILTVVSDVTSLSVVDILTSNREECVDARHILIYTLSVRGFSDCKIAELMKITRPAVCMARNSFKYRRKRYFVNLHYQEVYSLIFVSKEPVNDTVKKQ</sequence>
<protein>
    <submittedName>
        <fullName evidence="1">Uncharacterized protein</fullName>
    </submittedName>
</protein>
<evidence type="ECO:0000313" key="1">
    <source>
        <dbReference type="EMBL" id="DAF47603.1"/>
    </source>
</evidence>